<gene>
    <name evidence="1" type="ORF">A8708_00360</name>
</gene>
<organism evidence="1 2">
    <name type="scientific">Paenibacillus oryzisoli</name>
    <dbReference type="NCBI Taxonomy" id="1850517"/>
    <lineage>
        <taxon>Bacteria</taxon>
        <taxon>Bacillati</taxon>
        <taxon>Bacillota</taxon>
        <taxon>Bacilli</taxon>
        <taxon>Bacillales</taxon>
        <taxon>Paenibacillaceae</taxon>
        <taxon>Paenibacillus</taxon>
    </lineage>
</organism>
<name>A0A198AB79_9BACL</name>
<dbReference type="RefSeq" id="WP_068664479.1">
    <property type="nucleotide sequence ID" value="NZ_LYPB01000065.1"/>
</dbReference>
<comment type="caution">
    <text evidence="1">The sequence shown here is derived from an EMBL/GenBank/DDBJ whole genome shotgun (WGS) entry which is preliminary data.</text>
</comment>
<dbReference type="InterPro" id="IPR027417">
    <property type="entry name" value="P-loop_NTPase"/>
</dbReference>
<reference evidence="1 2" key="1">
    <citation type="submission" date="2016-05" db="EMBL/GenBank/DDBJ databases">
        <title>Paenibacillus sp. 1ZS3-15 nov., isolated from the rhizosphere soil.</title>
        <authorList>
            <person name="Zhang X.X."/>
            <person name="Zhang J."/>
        </authorList>
    </citation>
    <scope>NUCLEOTIDE SEQUENCE [LARGE SCALE GENOMIC DNA]</scope>
    <source>
        <strain evidence="1 2">1ZS3-15</strain>
    </source>
</reference>
<evidence type="ECO:0000313" key="1">
    <source>
        <dbReference type="EMBL" id="OAS18422.1"/>
    </source>
</evidence>
<dbReference type="Proteomes" id="UP000078454">
    <property type="component" value="Unassembled WGS sequence"/>
</dbReference>
<dbReference type="Gene3D" id="3.40.50.300">
    <property type="entry name" value="P-loop containing nucleotide triphosphate hydrolases"/>
    <property type="match status" value="1"/>
</dbReference>
<proteinExistence type="predicted"/>
<dbReference type="SUPFAM" id="SSF52540">
    <property type="entry name" value="P-loop containing nucleoside triphosphate hydrolases"/>
    <property type="match status" value="1"/>
</dbReference>
<sequence length="1495" mass="176298">MSKELIIFKANTDAVGTNRGFVFQYLKTLVQWLTNYRENIGNLIYCEVEDDIKQVNKSRTNIKWTQVKCYSSAFNLGSDDIHKTLYNFFVLFASHDVSESYFSFESNSKPSGKDELFNEWINKQPVTEKDLELLAKLVVYLQKTLSANIEEVSASLLKNITNKIATIESKKSSAAKMQGKKVIDELKIEYQSIVSLSRVLNLKLSDNELMSDFIKRIDWVFDYINPNASITKLKSDAMKLLSEIIPKHASVDLYFYRLLSEIFLKSTETEINERSLDTDLMEEILNETEEHLKEHTNQELVLKIDELESTIAKGFSGVNVQLGIIEQKLDVFNDKNVLKKHKYSSQWFRGRVEENIRNIGNRYSENLNVELQISELIDAIELNDKFKKSVIDKCEELIRDNLFYNHADNEITNILKKLQQIMGQISSNNRINKCLCEVEEVVISLKRYIDESNVHRRSSYFLEKIQEMYTYLQDTSFQAALNPFVVVTGSAGVGKSHFMTNHALRRLNTNKISIFLLGQLVNFEDSFLQQIKKQLDIPIDEDMDDFFEVFNEYGIEQNERVIIFIDALNEATSKKILQSSISGFVERMKRYSNIALVMSVRDTYEKEVIPADFFEINDVMRVEFDGFDNIEHAVREFFNYYKVPLTLNDCLKYQFKNPLFLKVYCISYDKHNSADSIEGIFNNYFRTINNNLRLRIEGYPKHGDLVNLALSCFIDTKLKYNNSYLLYEVASREVNNQMAFLKLNVNFFDELVNEQVITVNTIKRNSKTDDIVYITFELFSEFIVAKRIIEANEINKYNTNLKNFFSEMNPYYHLLMDDYSNQGIFEAIAVQLPEIAAPELEMYYWPRDILRYDSVNLEKAYYNSLKWRRPEAITGISHSFILNEVLVLSFSSPRKLYKFWDEVLKFSIDKKHYYNANFLYESLMNMQLDDFNALWTVYVSEDFKKNDCFTQIMKWAWKDHTESLGFDEEALYLLGMNITWFMASTDDQVRDVSIKSLVKLFKNHIHILLHLIRKFRFVKDIYIIEGLFCATYGCVLNSNCLDEVEKLADYVFKEFFDVNEVIHSAMIRSYLVGIIEYALSNGRCKSIDMRYIKPPYTNRYTYYEVNQSDISKLRKDSMSDDLMLLDPYYAFRNRVEIDIHYMCQNKIISNLEACYTNISVNKEDYIHFELSNTIDYILPEYRVNFVRMVIKEIFDMGYNYIKFGEFDLSVKDVGDHTQSLGQKYEWIALNKILSIYLDHNPYIIDRYNEDITIKFEGVWQFIFHRKIDPSIDYFSPYDTRIVGDDRLLTSHELLDNFNSLIEIKLNDIDWIAVNHILYKMNDNKYSSTDPYLLKMTELEEMRSFLNQEINLNFHPIEDLYVKEIYWSQAYRNLLEKQRGKDSSHPFLKEKMIVMYVWDINDGAMRNYIEFSILSPETIQGLQLSMGNTVFEFNNVENELVCLNLYEDQYDDLLLIRKDFISNYLKRSQKVIVWPLNNQETDSRMIVFNGYNLFLY</sequence>
<evidence type="ECO:0000313" key="2">
    <source>
        <dbReference type="Proteomes" id="UP000078454"/>
    </source>
</evidence>
<dbReference type="STRING" id="1850517.A8708_00360"/>
<dbReference type="EMBL" id="LYPB01000065">
    <property type="protein sequence ID" value="OAS18422.1"/>
    <property type="molecule type" value="Genomic_DNA"/>
</dbReference>
<protein>
    <recommendedName>
        <fullName evidence="3">ATP-binding protein</fullName>
    </recommendedName>
</protein>
<evidence type="ECO:0008006" key="3">
    <source>
        <dbReference type="Google" id="ProtNLM"/>
    </source>
</evidence>
<keyword evidence="2" id="KW-1185">Reference proteome</keyword>
<dbReference type="OrthoDB" id="9757917at2"/>
<accession>A0A198AB79</accession>